<dbReference type="PANTHER" id="PTHR32060:SF30">
    <property type="entry name" value="CARBOXY-TERMINAL PROCESSING PROTEASE CTPA"/>
    <property type="match status" value="1"/>
</dbReference>
<dbReference type="InterPro" id="IPR036034">
    <property type="entry name" value="PDZ_sf"/>
</dbReference>
<evidence type="ECO:0000256" key="6">
    <source>
        <dbReference type="SAM" id="SignalP"/>
    </source>
</evidence>
<accession>A0A4Y1X2M9</accession>
<sequence length="526" mass="57538">MHKPLSALLALLCALPLAAQDRADVEQLQKFARVYRYLTELYVDDEDMAPVVEGAIAGMLERLDPHSAYLTAEEMRSVRESIDGEFSGIGVEFNVLRDTIIVVNTVAGGPAERAGMWANDRIVRIDTTEAVGFTRADVPKHLRGKTGTKVALEVVRHGVPERLRFTLVRDRIPLNTVDAAYRVSDSVGYIKVNRFGQTTMAEFGEAYRKLGRPGALILDLQGNGGGLLDQAIGMAGFFLPRGAVVVSTEGRAVPPTDFETQSPGEDTAGRLVVLIDEASASASEIVAGAVQDWDRGIVVGRPSFGKGLVQRQIGLPDGSAVRLTVARYHTPSGRVIQRPYEKGNRREYYLDHLRRYDDRTRDSLDAGAPAYRTLRTGRTVYGGGGIRPDVVVAPDTAGYSDYYARLIRQGVVADFVNDWLDRARDSLSRRYADFEAFDAGFVPSDSLLGRLTAEGERRGVAFDAAGFAASASVVRIQLKALAAQRMFGPAAYFRVVNPSLNAAYIRATEILADWRRRGEPLLEGKN</sequence>
<feature type="signal peptide" evidence="6">
    <location>
        <begin position="1"/>
        <end position="19"/>
    </location>
</feature>
<evidence type="ECO:0000313" key="9">
    <source>
        <dbReference type="Proteomes" id="UP000319374"/>
    </source>
</evidence>
<dbReference type="GO" id="GO:0007165">
    <property type="term" value="P:signal transduction"/>
    <property type="evidence" value="ECO:0007669"/>
    <property type="project" value="TreeGrafter"/>
</dbReference>
<gene>
    <name evidence="8" type="ORF">A5CPEGH6_22110</name>
</gene>
<dbReference type="Gene3D" id="3.90.226.10">
    <property type="entry name" value="2-enoyl-CoA Hydratase, Chain A, domain 1"/>
    <property type="match status" value="1"/>
</dbReference>
<evidence type="ECO:0000256" key="1">
    <source>
        <dbReference type="ARBA" id="ARBA00009179"/>
    </source>
</evidence>
<dbReference type="InterPro" id="IPR004447">
    <property type="entry name" value="Peptidase_S41A"/>
</dbReference>
<reference evidence="9" key="1">
    <citation type="submission" date="2019-06" db="EMBL/GenBank/DDBJ databases">
        <title>Alistipes onderdonkii subsp. vulgaris subsp. nov., Alistipes dispar sp. nov. and Alistipes communis sp. nov., isolated from human faeces, and creation of Alistipes onderdonkii subsp. onderdonkii subsp. nov.</title>
        <authorList>
            <person name="Sakamoto M."/>
            <person name="Ikeyama N."/>
            <person name="Ogata Y."/>
            <person name="Suda W."/>
            <person name="Iino T."/>
            <person name="Hattori M."/>
            <person name="Ohkuma M."/>
        </authorList>
    </citation>
    <scope>NUCLEOTIDE SEQUENCE [LARGE SCALE GENOMIC DNA]</scope>
    <source>
        <strain evidence="9">5CPEGH6</strain>
    </source>
</reference>
<keyword evidence="4 5" id="KW-0720">Serine protease</keyword>
<dbReference type="SMART" id="SM00245">
    <property type="entry name" value="TSPc"/>
    <property type="match status" value="1"/>
</dbReference>
<dbReference type="GO" id="GO:0008236">
    <property type="term" value="F:serine-type peptidase activity"/>
    <property type="evidence" value="ECO:0007669"/>
    <property type="project" value="UniProtKB-KW"/>
</dbReference>
<dbReference type="Gene3D" id="3.30.750.44">
    <property type="match status" value="1"/>
</dbReference>
<dbReference type="InterPro" id="IPR001478">
    <property type="entry name" value="PDZ"/>
</dbReference>
<dbReference type="GO" id="GO:0030288">
    <property type="term" value="C:outer membrane-bounded periplasmic space"/>
    <property type="evidence" value="ECO:0007669"/>
    <property type="project" value="TreeGrafter"/>
</dbReference>
<dbReference type="RefSeq" id="WP_141429730.1">
    <property type="nucleotide sequence ID" value="NZ_AP019736.1"/>
</dbReference>
<keyword evidence="6" id="KW-0732">Signal</keyword>
<protein>
    <submittedName>
        <fullName evidence="8">Peptidase S41</fullName>
    </submittedName>
</protein>
<dbReference type="Pfam" id="PF13180">
    <property type="entry name" value="PDZ_2"/>
    <property type="match status" value="1"/>
</dbReference>
<dbReference type="Proteomes" id="UP000319374">
    <property type="component" value="Chromosome"/>
</dbReference>
<organism evidence="8 9">
    <name type="scientific">Alistipes dispar</name>
    <dbReference type="NCBI Taxonomy" id="2585119"/>
    <lineage>
        <taxon>Bacteria</taxon>
        <taxon>Pseudomonadati</taxon>
        <taxon>Bacteroidota</taxon>
        <taxon>Bacteroidia</taxon>
        <taxon>Bacteroidales</taxon>
        <taxon>Rikenellaceae</taxon>
        <taxon>Alistipes</taxon>
    </lineage>
</organism>
<dbReference type="CDD" id="cd06782">
    <property type="entry name" value="cpPDZ_CPP-like"/>
    <property type="match status" value="1"/>
</dbReference>
<dbReference type="EMBL" id="AP019736">
    <property type="protein sequence ID" value="BBL07573.1"/>
    <property type="molecule type" value="Genomic_DNA"/>
</dbReference>
<feature type="domain" description="PDZ" evidence="7">
    <location>
        <begin position="75"/>
        <end position="143"/>
    </location>
</feature>
<evidence type="ECO:0000256" key="2">
    <source>
        <dbReference type="ARBA" id="ARBA00022670"/>
    </source>
</evidence>
<evidence type="ECO:0000256" key="3">
    <source>
        <dbReference type="ARBA" id="ARBA00022801"/>
    </source>
</evidence>
<dbReference type="InterPro" id="IPR029045">
    <property type="entry name" value="ClpP/crotonase-like_dom_sf"/>
</dbReference>
<dbReference type="AlphaFoldDB" id="A0A4Y1X2M9"/>
<keyword evidence="3 5" id="KW-0378">Hydrolase</keyword>
<dbReference type="SMART" id="SM00228">
    <property type="entry name" value="PDZ"/>
    <property type="match status" value="1"/>
</dbReference>
<dbReference type="InterPro" id="IPR055210">
    <property type="entry name" value="CtpA/B_N"/>
</dbReference>
<evidence type="ECO:0000259" key="7">
    <source>
        <dbReference type="PROSITE" id="PS50106"/>
    </source>
</evidence>
<dbReference type="Pfam" id="PF03572">
    <property type="entry name" value="Peptidase_S41"/>
    <property type="match status" value="1"/>
</dbReference>
<evidence type="ECO:0000313" key="8">
    <source>
        <dbReference type="EMBL" id="BBL07573.1"/>
    </source>
</evidence>
<dbReference type="GO" id="GO:0006508">
    <property type="term" value="P:proteolysis"/>
    <property type="evidence" value="ECO:0007669"/>
    <property type="project" value="UniProtKB-KW"/>
</dbReference>
<feature type="chain" id="PRO_5021442974" evidence="6">
    <location>
        <begin position="20"/>
        <end position="526"/>
    </location>
</feature>
<evidence type="ECO:0000256" key="5">
    <source>
        <dbReference type="RuleBase" id="RU004404"/>
    </source>
</evidence>
<evidence type="ECO:0000256" key="4">
    <source>
        <dbReference type="ARBA" id="ARBA00022825"/>
    </source>
</evidence>
<proteinExistence type="inferred from homology"/>
<dbReference type="KEGG" id="ada:A5CPEGH6_22110"/>
<dbReference type="Gene3D" id="2.30.42.10">
    <property type="match status" value="1"/>
</dbReference>
<dbReference type="GeneID" id="98674198"/>
<dbReference type="GO" id="GO:0004175">
    <property type="term" value="F:endopeptidase activity"/>
    <property type="evidence" value="ECO:0007669"/>
    <property type="project" value="TreeGrafter"/>
</dbReference>
<dbReference type="SUPFAM" id="SSF50156">
    <property type="entry name" value="PDZ domain-like"/>
    <property type="match status" value="1"/>
</dbReference>
<dbReference type="NCBIfam" id="TIGR00225">
    <property type="entry name" value="prc"/>
    <property type="match status" value="1"/>
</dbReference>
<keyword evidence="9" id="KW-1185">Reference proteome</keyword>
<dbReference type="PROSITE" id="PS50106">
    <property type="entry name" value="PDZ"/>
    <property type="match status" value="1"/>
</dbReference>
<name>A0A4Y1X2M9_9BACT</name>
<dbReference type="Pfam" id="PF22694">
    <property type="entry name" value="CtpB_N-like"/>
    <property type="match status" value="1"/>
</dbReference>
<dbReference type="CDD" id="cd07560">
    <property type="entry name" value="Peptidase_S41_CPP"/>
    <property type="match status" value="1"/>
</dbReference>
<dbReference type="PANTHER" id="PTHR32060">
    <property type="entry name" value="TAIL-SPECIFIC PROTEASE"/>
    <property type="match status" value="1"/>
</dbReference>
<dbReference type="OrthoDB" id="9812068at2"/>
<dbReference type="InterPro" id="IPR005151">
    <property type="entry name" value="Tail-specific_protease"/>
</dbReference>
<dbReference type="SUPFAM" id="SSF52096">
    <property type="entry name" value="ClpP/crotonase"/>
    <property type="match status" value="1"/>
</dbReference>
<comment type="similarity">
    <text evidence="1 5">Belongs to the peptidase S41A family.</text>
</comment>
<keyword evidence="2 5" id="KW-0645">Protease</keyword>